<dbReference type="GO" id="GO:0050660">
    <property type="term" value="F:flavin adenine dinucleotide binding"/>
    <property type="evidence" value="ECO:0007669"/>
    <property type="project" value="InterPro"/>
</dbReference>
<keyword evidence="3" id="KW-0285">Flavoprotein</keyword>
<evidence type="ECO:0000256" key="5">
    <source>
        <dbReference type="ARBA" id="ARBA00023002"/>
    </source>
</evidence>
<dbReference type="OrthoDB" id="2219495at2759"/>
<dbReference type="AlphaFoldDB" id="A0A061BAB8"/>
<dbReference type="Pfam" id="PF01266">
    <property type="entry name" value="DAO"/>
    <property type="match status" value="1"/>
</dbReference>
<evidence type="ECO:0000256" key="3">
    <source>
        <dbReference type="ARBA" id="ARBA00022630"/>
    </source>
</evidence>
<evidence type="ECO:0000313" key="8">
    <source>
        <dbReference type="EMBL" id="CDR46882.1"/>
    </source>
</evidence>
<dbReference type="InterPro" id="IPR045170">
    <property type="entry name" value="MTOX"/>
</dbReference>
<dbReference type="PANTHER" id="PTHR10961">
    <property type="entry name" value="PEROXISOMAL SARCOSINE OXIDASE"/>
    <property type="match status" value="1"/>
</dbReference>
<accession>A0A061BAB8</accession>
<dbReference type="GO" id="GO:0004657">
    <property type="term" value="F:proline dehydrogenase activity"/>
    <property type="evidence" value="ECO:0007669"/>
    <property type="project" value="TreeGrafter"/>
</dbReference>
<dbReference type="InterPro" id="IPR006076">
    <property type="entry name" value="FAD-dep_OxRdtase"/>
</dbReference>
<dbReference type="GO" id="GO:0008115">
    <property type="term" value="F:sarcosine oxidase activity"/>
    <property type="evidence" value="ECO:0007669"/>
    <property type="project" value="TreeGrafter"/>
</dbReference>
<proteinExistence type="inferred from homology"/>
<evidence type="ECO:0000256" key="2">
    <source>
        <dbReference type="ARBA" id="ARBA00010989"/>
    </source>
</evidence>
<dbReference type="PhylomeDB" id="A0A061BAB8"/>
<evidence type="ECO:0000256" key="1">
    <source>
        <dbReference type="ARBA" id="ARBA00001974"/>
    </source>
</evidence>
<dbReference type="EMBL" id="LK052911">
    <property type="protein sequence ID" value="CDR46882.1"/>
    <property type="molecule type" value="Genomic_DNA"/>
</dbReference>
<dbReference type="Gene3D" id="3.50.50.60">
    <property type="entry name" value="FAD/NAD(P)-binding domain"/>
    <property type="match status" value="1"/>
</dbReference>
<dbReference type="PANTHER" id="PTHR10961:SF46">
    <property type="entry name" value="PEROXISOMAL SARCOSINE OXIDASE"/>
    <property type="match status" value="1"/>
</dbReference>
<protein>
    <submittedName>
        <fullName evidence="8">CYFA0S26e01134g1_1</fullName>
    </submittedName>
</protein>
<name>A0A061BAB8_CYBFA</name>
<evidence type="ECO:0000256" key="4">
    <source>
        <dbReference type="ARBA" id="ARBA00022827"/>
    </source>
</evidence>
<dbReference type="GO" id="GO:0050031">
    <property type="term" value="F:L-pipecolate oxidase activity"/>
    <property type="evidence" value="ECO:0007669"/>
    <property type="project" value="TreeGrafter"/>
</dbReference>
<keyword evidence="4" id="KW-0274">FAD</keyword>
<feature type="domain" description="FAD dependent oxidoreductase" evidence="7">
    <location>
        <begin position="9"/>
        <end position="400"/>
    </location>
</feature>
<dbReference type="Gene3D" id="3.30.9.10">
    <property type="entry name" value="D-Amino Acid Oxidase, subunit A, domain 2"/>
    <property type="match status" value="1"/>
</dbReference>
<sequence length="449" mass="50098">MTKEFPDSVAIVGAGVFGLSTALAIAKRYPSTIVHLIDRFEPPAPDGSSVDTTRCLRADYNDPVYAELASESMKIIAADEEIAPFFHQCGMSFAFDGNEGDKWGKLWKSSRDCALKVAGPEFIDDFHNNKELFQSIHGESTEPESIDSLGRETWWNNGYRNRANGFIDAARAIKGYYEKTKKFENIKTTFKPVDNIVYKDGTNEAKGVRFTDGSIISSDIVIVAAGAWSAKLVNLDGITKHSAIEVAWYKITEEEAQQWKNMSITTNFTTGINLFPPYEGEVKILRRSAGYKNTITIPDQNPLSNSSTKKTISYPRTIVSNPDDWIPEDAETALRENMKEIMPSLASRPFDRTKLCWLTQTTTANFLIDNHPDLKNVVLATGGSAHGWKFVPILGDKVTDFIEGKLDDTLKKMWSWNEKVVVSEDNGSAPRMPGEPQEIGDVVRARPQY</sequence>
<organism evidence="8">
    <name type="scientific">Cyberlindnera fabianii</name>
    <name type="common">Yeast</name>
    <name type="synonym">Hansenula fabianii</name>
    <dbReference type="NCBI Taxonomy" id="36022"/>
    <lineage>
        <taxon>Eukaryota</taxon>
        <taxon>Fungi</taxon>
        <taxon>Dikarya</taxon>
        <taxon>Ascomycota</taxon>
        <taxon>Saccharomycotina</taxon>
        <taxon>Saccharomycetes</taxon>
        <taxon>Phaffomycetales</taxon>
        <taxon>Phaffomycetaceae</taxon>
        <taxon>Cyberlindnera</taxon>
    </lineage>
</organism>
<dbReference type="InterPro" id="IPR036188">
    <property type="entry name" value="FAD/NAD-bd_sf"/>
</dbReference>
<evidence type="ECO:0000259" key="7">
    <source>
        <dbReference type="Pfam" id="PF01266"/>
    </source>
</evidence>
<comment type="cofactor">
    <cofactor evidence="1">
        <name>FAD</name>
        <dbReference type="ChEBI" id="CHEBI:57692"/>
    </cofactor>
</comment>
<dbReference type="SUPFAM" id="SSF51905">
    <property type="entry name" value="FAD/NAD(P)-binding domain"/>
    <property type="match status" value="1"/>
</dbReference>
<comment type="similarity">
    <text evidence="2">Belongs to the MSOX/MTOX family.</text>
</comment>
<reference evidence="8" key="1">
    <citation type="journal article" date="2014" name="Genome Announc.">
        <title>Genome sequence of the yeast Cyberlindnera fabianii (Hansenula fabianii).</title>
        <authorList>
            <person name="Freel K.C."/>
            <person name="Sarilar V."/>
            <person name="Neuveglise C."/>
            <person name="Devillers H."/>
            <person name="Friedrich A."/>
            <person name="Schacherer J."/>
        </authorList>
    </citation>
    <scope>NUCLEOTIDE SEQUENCE</scope>
    <source>
        <strain evidence="8">YJS4271</strain>
    </source>
</reference>
<dbReference type="VEuPathDB" id="FungiDB:BON22_4339"/>
<feature type="region of interest" description="Disordered" evidence="6">
    <location>
        <begin position="425"/>
        <end position="449"/>
    </location>
</feature>
<evidence type="ECO:0000256" key="6">
    <source>
        <dbReference type="SAM" id="MobiDB-lite"/>
    </source>
</evidence>
<keyword evidence="5" id="KW-0560">Oxidoreductase</keyword>
<gene>
    <name evidence="8" type="ORF">CYFA0S_26e01134g</name>
</gene>